<dbReference type="AlphaFoldDB" id="A0AA40CHV1"/>
<evidence type="ECO:0000313" key="8">
    <source>
        <dbReference type="Proteomes" id="UP001174936"/>
    </source>
</evidence>
<protein>
    <submittedName>
        <fullName evidence="7">Membrane insertase OXA1/ALB3/YidC</fullName>
    </submittedName>
</protein>
<dbReference type="GO" id="GO:0033617">
    <property type="term" value="P:mitochondrial respiratory chain complex IV assembly"/>
    <property type="evidence" value="ECO:0007669"/>
    <property type="project" value="TreeGrafter"/>
</dbReference>
<comment type="similarity">
    <text evidence="2">Belongs to the OXA1/ALB3/YidC family.</text>
</comment>
<comment type="caution">
    <text evidence="7">The sequence shown here is derived from an EMBL/GenBank/DDBJ whole genome shotgun (WGS) entry which is preliminary data.</text>
</comment>
<organism evidence="7 8">
    <name type="scientific">Cercophora newfieldiana</name>
    <dbReference type="NCBI Taxonomy" id="92897"/>
    <lineage>
        <taxon>Eukaryota</taxon>
        <taxon>Fungi</taxon>
        <taxon>Dikarya</taxon>
        <taxon>Ascomycota</taxon>
        <taxon>Pezizomycotina</taxon>
        <taxon>Sordariomycetes</taxon>
        <taxon>Sordariomycetidae</taxon>
        <taxon>Sordariales</taxon>
        <taxon>Lasiosphaeriaceae</taxon>
        <taxon>Cercophora</taxon>
    </lineage>
</organism>
<evidence type="ECO:0000256" key="6">
    <source>
        <dbReference type="SAM" id="Phobius"/>
    </source>
</evidence>
<dbReference type="EMBL" id="JAULSV010000007">
    <property type="protein sequence ID" value="KAK0639411.1"/>
    <property type="molecule type" value="Genomic_DNA"/>
</dbReference>
<keyword evidence="5 6" id="KW-0472">Membrane</keyword>
<dbReference type="InterPro" id="IPR001708">
    <property type="entry name" value="YidC/ALB3/OXA1/COX18"/>
</dbReference>
<evidence type="ECO:0000256" key="1">
    <source>
        <dbReference type="ARBA" id="ARBA00004141"/>
    </source>
</evidence>
<sequence length="314" mass="34599">LTTTQHLFTELHHITGTPWFLTIPLIALSINLIARLPVSIYTRRILIRRAKLAPLFQAWNTRHGKEITLNPQTGALPIEGRRAELKSRMKATAKRIYKDFGVQEFKTYTPLAIFPVWLIGIESLRRLCGGPRGLIGTLVFGPDDKTTSATGEAAAASSNPADAVSVTDIAQDIVPPGADPSLATGGCLWFPDLMAADPLHILPFAISAVLMLNILPASQRSLAGMRRLFVSDTNQSGVVETQTSTRLTRAFLIMALAIGPVTMDLPAALHLYWLSSSTITFIQSEILEKRMPLPKFEMKPCSRQDSVYLRPYRP</sequence>
<proteinExistence type="inferred from homology"/>
<evidence type="ECO:0000256" key="2">
    <source>
        <dbReference type="ARBA" id="ARBA00009877"/>
    </source>
</evidence>
<evidence type="ECO:0000256" key="3">
    <source>
        <dbReference type="ARBA" id="ARBA00022692"/>
    </source>
</evidence>
<keyword evidence="3 6" id="KW-0812">Transmembrane</keyword>
<gene>
    <name evidence="7" type="ORF">B0T16DRAFT_301419</name>
</gene>
<evidence type="ECO:0000313" key="7">
    <source>
        <dbReference type="EMBL" id="KAK0639411.1"/>
    </source>
</evidence>
<comment type="subcellular location">
    <subcellularLocation>
        <location evidence="1">Membrane</location>
        <topology evidence="1">Multi-pass membrane protein</topology>
    </subcellularLocation>
</comment>
<keyword evidence="4 6" id="KW-1133">Transmembrane helix</keyword>
<name>A0AA40CHV1_9PEZI</name>
<evidence type="ECO:0000256" key="5">
    <source>
        <dbReference type="ARBA" id="ARBA00023136"/>
    </source>
</evidence>
<accession>A0AA40CHV1</accession>
<dbReference type="GO" id="GO:0032979">
    <property type="term" value="P:protein insertion into mitochondrial inner membrane from matrix"/>
    <property type="evidence" value="ECO:0007669"/>
    <property type="project" value="TreeGrafter"/>
</dbReference>
<dbReference type="GO" id="GO:0032977">
    <property type="term" value="F:membrane insertase activity"/>
    <property type="evidence" value="ECO:0007669"/>
    <property type="project" value="InterPro"/>
</dbReference>
<reference evidence="7" key="1">
    <citation type="submission" date="2023-06" db="EMBL/GenBank/DDBJ databases">
        <title>Genome-scale phylogeny and comparative genomics of the fungal order Sordariales.</title>
        <authorList>
            <consortium name="Lawrence Berkeley National Laboratory"/>
            <person name="Hensen N."/>
            <person name="Bonometti L."/>
            <person name="Westerberg I."/>
            <person name="Brannstrom I.O."/>
            <person name="Guillou S."/>
            <person name="Cros-Aarteil S."/>
            <person name="Calhoun S."/>
            <person name="Haridas S."/>
            <person name="Kuo A."/>
            <person name="Mondo S."/>
            <person name="Pangilinan J."/>
            <person name="Riley R."/>
            <person name="Labutti K."/>
            <person name="Andreopoulos B."/>
            <person name="Lipzen A."/>
            <person name="Chen C."/>
            <person name="Yanf M."/>
            <person name="Daum C."/>
            <person name="Ng V."/>
            <person name="Clum A."/>
            <person name="Steindorff A."/>
            <person name="Ohm R."/>
            <person name="Martin F."/>
            <person name="Silar P."/>
            <person name="Natvig D."/>
            <person name="Lalanne C."/>
            <person name="Gautier V."/>
            <person name="Ament-Velasquez S.L."/>
            <person name="Kruys A."/>
            <person name="Hutchinson M.I."/>
            <person name="Powell A.J."/>
            <person name="Barry K."/>
            <person name="Miller A.N."/>
            <person name="Grigoriev I.V."/>
            <person name="Debuchy R."/>
            <person name="Gladieux P."/>
            <person name="Thoren M.H."/>
            <person name="Johannesson H."/>
        </authorList>
    </citation>
    <scope>NUCLEOTIDE SEQUENCE</scope>
    <source>
        <strain evidence="7">SMH2532-1</strain>
    </source>
</reference>
<feature type="non-terminal residue" evidence="7">
    <location>
        <position position="314"/>
    </location>
</feature>
<evidence type="ECO:0000256" key="4">
    <source>
        <dbReference type="ARBA" id="ARBA00022989"/>
    </source>
</evidence>
<feature type="transmembrane region" description="Helical" evidence="6">
    <location>
        <begin position="250"/>
        <end position="273"/>
    </location>
</feature>
<dbReference type="Proteomes" id="UP001174936">
    <property type="component" value="Unassembled WGS sequence"/>
</dbReference>
<dbReference type="GO" id="GO:0005743">
    <property type="term" value="C:mitochondrial inner membrane"/>
    <property type="evidence" value="ECO:0007669"/>
    <property type="project" value="TreeGrafter"/>
</dbReference>
<dbReference type="PANTHER" id="PTHR12428">
    <property type="entry name" value="OXA1"/>
    <property type="match status" value="1"/>
</dbReference>
<feature type="non-terminal residue" evidence="7">
    <location>
        <position position="1"/>
    </location>
</feature>
<feature type="transmembrane region" description="Helical" evidence="6">
    <location>
        <begin position="20"/>
        <end position="41"/>
    </location>
</feature>
<dbReference type="PANTHER" id="PTHR12428:SF65">
    <property type="entry name" value="CYTOCHROME C OXIDASE ASSEMBLY PROTEIN COX18, MITOCHONDRIAL"/>
    <property type="match status" value="1"/>
</dbReference>
<keyword evidence="8" id="KW-1185">Reference proteome</keyword>